<evidence type="ECO:0000256" key="3">
    <source>
        <dbReference type="PROSITE-ProRule" id="PRU00236"/>
    </source>
</evidence>
<dbReference type="CTD" id="8231235"/>
<feature type="domain" description="Deacetylase sirtuin-type" evidence="4">
    <location>
        <begin position="32"/>
        <end position="316"/>
    </location>
</feature>
<dbReference type="Gene3D" id="3.40.50.1220">
    <property type="entry name" value="TPP-binding domain"/>
    <property type="match status" value="1"/>
</dbReference>
<feature type="binding site" evidence="3">
    <location>
        <position position="164"/>
    </location>
    <ligand>
        <name>Zn(2+)</name>
        <dbReference type="ChEBI" id="CHEBI:29105"/>
    </ligand>
</feature>
<evidence type="ECO:0000313" key="6">
    <source>
        <dbReference type="EnsemblMetazoa" id="PHUM448760-PA"/>
    </source>
</evidence>
<dbReference type="EMBL" id="AAZO01005475">
    <property type="status" value="NOT_ANNOTATED_CDS"/>
    <property type="molecule type" value="Genomic_DNA"/>
</dbReference>
<proteinExistence type="predicted"/>
<evidence type="ECO:0000313" key="5">
    <source>
        <dbReference type="EMBL" id="EEB16958.1"/>
    </source>
</evidence>
<dbReference type="InterPro" id="IPR003000">
    <property type="entry name" value="Sirtuin"/>
</dbReference>
<organism>
    <name type="scientific">Pediculus humanus subsp. corporis</name>
    <name type="common">Body louse</name>
    <dbReference type="NCBI Taxonomy" id="121224"/>
    <lineage>
        <taxon>Eukaryota</taxon>
        <taxon>Metazoa</taxon>
        <taxon>Ecdysozoa</taxon>
        <taxon>Arthropoda</taxon>
        <taxon>Hexapoda</taxon>
        <taxon>Insecta</taxon>
        <taxon>Pterygota</taxon>
        <taxon>Neoptera</taxon>
        <taxon>Paraneoptera</taxon>
        <taxon>Psocodea</taxon>
        <taxon>Troctomorpha</taxon>
        <taxon>Phthiraptera</taxon>
        <taxon>Anoplura</taxon>
        <taxon>Pediculidae</taxon>
        <taxon>Pediculus</taxon>
    </lineage>
</organism>
<keyword evidence="1" id="KW-0808">Transferase</keyword>
<dbReference type="AlphaFoldDB" id="E0VUA2"/>
<dbReference type="eggNOG" id="KOG2683">
    <property type="taxonomic scope" value="Eukaryota"/>
</dbReference>
<dbReference type="InParanoid" id="E0VUA2"/>
<name>E0VUA2_PEDHC</name>
<dbReference type="FunCoup" id="E0VUA2">
    <property type="interactions" value="1283"/>
</dbReference>
<reference evidence="5" key="2">
    <citation type="submission" date="2007-04" db="EMBL/GenBank/DDBJ databases">
        <title>The genome of the human body louse.</title>
        <authorList>
            <consortium name="The Human Body Louse Genome Consortium"/>
            <person name="Kirkness E."/>
            <person name="Walenz B."/>
            <person name="Hass B."/>
            <person name="Bruggner R."/>
            <person name="Strausberg R."/>
        </authorList>
    </citation>
    <scope>NUCLEOTIDE SEQUENCE</scope>
    <source>
        <strain evidence="5">USDA</strain>
    </source>
</reference>
<dbReference type="InterPro" id="IPR026591">
    <property type="entry name" value="Sirtuin_cat_small_dom_sf"/>
</dbReference>
<dbReference type="EnsemblMetazoa" id="PHUM448760-RA">
    <property type="protein sequence ID" value="PHUM448760-PA"/>
    <property type="gene ID" value="PHUM448760"/>
</dbReference>
<keyword evidence="3" id="KW-0862">Zinc</keyword>
<dbReference type="InterPro" id="IPR029035">
    <property type="entry name" value="DHS-like_NAD/FAD-binding_dom"/>
</dbReference>
<dbReference type="Proteomes" id="UP000009046">
    <property type="component" value="Unassembled WGS sequence"/>
</dbReference>
<keyword evidence="7" id="KW-1185">Reference proteome</keyword>
<protein>
    <submittedName>
        <fullName evidence="5 6">NAD-dependent deacetylase sirtuin-4, putative</fullName>
    </submittedName>
</protein>
<gene>
    <name evidence="6" type="primary">8231235</name>
    <name evidence="5" type="ORF">Phum_PHUM448760</name>
</gene>
<sequence>MKNSGITFKNLVLHMKCVRHFSEQSSFLIPWTKSPTEKNRELFLNFMSKNSSVAVLTGAGVSTESGIPDYRSETGLYKRTKYRPIDYSTFLKNKAARIRYWARNYVGWPEFSSKEPNGTHFALQLYEAAGKVSGIITQNVDGLHHKASGHNIIELHGNAYWVKCLSCKNLIFRHDFQKILDALNPSVQETGKIFVRPDGDVEIDESVYENFKIPDCEKCGGILKPTIVFFGDNVPKVTVKKAENLIESSDALLVMGTTLSTLSSLRIVTQAFDLCKYICIVNLGETRGDKMADIVINAKCSEILPNYNRELHAYRS</sequence>
<keyword evidence="2" id="KW-0520">NAD</keyword>
<dbReference type="RefSeq" id="XP_002429696.1">
    <property type="nucleotide sequence ID" value="XM_002429651.1"/>
</dbReference>
<dbReference type="EMBL" id="DS235784">
    <property type="protein sequence ID" value="EEB16958.1"/>
    <property type="molecule type" value="Genomic_DNA"/>
</dbReference>
<dbReference type="GO" id="GO:0017136">
    <property type="term" value="F:histone deacetylase activity, NAD-dependent"/>
    <property type="evidence" value="ECO:0007669"/>
    <property type="project" value="TreeGrafter"/>
</dbReference>
<evidence type="ECO:0000259" key="4">
    <source>
        <dbReference type="PROSITE" id="PS50305"/>
    </source>
</evidence>
<dbReference type="SUPFAM" id="SSF52467">
    <property type="entry name" value="DHS-like NAD/FAD-binding domain"/>
    <property type="match status" value="1"/>
</dbReference>
<feature type="binding site" evidence="3">
    <location>
        <position position="167"/>
    </location>
    <ligand>
        <name>Zn(2+)</name>
        <dbReference type="ChEBI" id="CHEBI:29105"/>
    </ligand>
</feature>
<dbReference type="PROSITE" id="PS50305">
    <property type="entry name" value="SIRTUIN"/>
    <property type="match status" value="1"/>
</dbReference>
<evidence type="ECO:0000256" key="2">
    <source>
        <dbReference type="ARBA" id="ARBA00023027"/>
    </source>
</evidence>
<feature type="binding site" evidence="3">
    <location>
        <position position="219"/>
    </location>
    <ligand>
        <name>Zn(2+)</name>
        <dbReference type="ChEBI" id="CHEBI:29105"/>
    </ligand>
</feature>
<dbReference type="Gene3D" id="3.30.1600.10">
    <property type="entry name" value="SIR2/SIRT2 'Small Domain"/>
    <property type="match status" value="1"/>
</dbReference>
<dbReference type="Pfam" id="PF02146">
    <property type="entry name" value="SIR2"/>
    <property type="match status" value="1"/>
</dbReference>
<dbReference type="GO" id="GO:0046872">
    <property type="term" value="F:metal ion binding"/>
    <property type="evidence" value="ECO:0007669"/>
    <property type="project" value="UniProtKB-KW"/>
</dbReference>
<keyword evidence="3" id="KW-0479">Metal-binding</keyword>
<dbReference type="GO" id="GO:0070403">
    <property type="term" value="F:NAD+ binding"/>
    <property type="evidence" value="ECO:0007669"/>
    <property type="project" value="InterPro"/>
</dbReference>
<evidence type="ECO:0000313" key="7">
    <source>
        <dbReference type="Proteomes" id="UP000009046"/>
    </source>
</evidence>
<dbReference type="KEGG" id="phu:Phum_PHUM448760"/>
<reference evidence="5" key="1">
    <citation type="submission" date="2007-04" db="EMBL/GenBank/DDBJ databases">
        <title>Annotation of Pediculus humanus corporis strain USDA.</title>
        <authorList>
            <person name="Kirkness E."/>
            <person name="Hannick L."/>
            <person name="Hass B."/>
            <person name="Bruggner R."/>
            <person name="Lawson D."/>
            <person name="Bidwell S."/>
            <person name="Joardar V."/>
            <person name="Caler E."/>
            <person name="Walenz B."/>
            <person name="Inman J."/>
            <person name="Schobel S."/>
            <person name="Galinsky K."/>
            <person name="Amedeo P."/>
            <person name="Strausberg R."/>
        </authorList>
    </citation>
    <scope>NUCLEOTIDE SEQUENCE</scope>
    <source>
        <strain evidence="5">USDA</strain>
    </source>
</reference>
<dbReference type="PANTHER" id="PTHR11085">
    <property type="entry name" value="NAD-DEPENDENT PROTEIN DEACYLASE SIRTUIN-5, MITOCHONDRIAL-RELATED"/>
    <property type="match status" value="1"/>
</dbReference>
<dbReference type="OMA" id="RRHYWAR"/>
<dbReference type="GeneID" id="8231235"/>
<accession>E0VUA2</accession>
<dbReference type="OrthoDB" id="424302at2759"/>
<dbReference type="InterPro" id="IPR026590">
    <property type="entry name" value="Ssirtuin_cat_dom"/>
</dbReference>
<dbReference type="PANTHER" id="PTHR11085:SF10">
    <property type="entry name" value="NAD-DEPENDENT PROTEIN DEACYLASE SIRTUIN-5, MITOCHONDRIAL-RELATED"/>
    <property type="match status" value="1"/>
</dbReference>
<dbReference type="InterPro" id="IPR050134">
    <property type="entry name" value="NAD-dep_sirtuin_deacylases"/>
</dbReference>
<dbReference type="STRING" id="121224.E0VUA2"/>
<evidence type="ECO:0000256" key="1">
    <source>
        <dbReference type="ARBA" id="ARBA00022679"/>
    </source>
</evidence>
<dbReference type="VEuPathDB" id="VectorBase:PHUM448760"/>
<dbReference type="HOGENOM" id="CLU_023643_3_2_1"/>
<reference evidence="6" key="3">
    <citation type="submission" date="2020-05" db="UniProtKB">
        <authorList>
            <consortium name="EnsemblMetazoa"/>
        </authorList>
    </citation>
    <scope>IDENTIFICATION</scope>
    <source>
        <strain evidence="6">USDA</strain>
    </source>
</reference>
<feature type="binding site" evidence="3">
    <location>
        <position position="216"/>
    </location>
    <ligand>
        <name>Zn(2+)</name>
        <dbReference type="ChEBI" id="CHEBI:29105"/>
    </ligand>
</feature>
<feature type="active site" description="Proton acceptor" evidence="3">
    <location>
        <position position="156"/>
    </location>
</feature>